<protein>
    <submittedName>
        <fullName evidence="2">Uncharacterized protein</fullName>
    </submittedName>
</protein>
<organism evidence="2 3">
    <name type="scientific">Zoarces viviparus</name>
    <name type="common">Viviparous eelpout</name>
    <name type="synonym">Blennius viviparus</name>
    <dbReference type="NCBI Taxonomy" id="48416"/>
    <lineage>
        <taxon>Eukaryota</taxon>
        <taxon>Metazoa</taxon>
        <taxon>Chordata</taxon>
        <taxon>Craniata</taxon>
        <taxon>Vertebrata</taxon>
        <taxon>Euteleostomi</taxon>
        <taxon>Actinopterygii</taxon>
        <taxon>Neopterygii</taxon>
        <taxon>Teleostei</taxon>
        <taxon>Neoteleostei</taxon>
        <taxon>Acanthomorphata</taxon>
        <taxon>Eupercaria</taxon>
        <taxon>Perciformes</taxon>
        <taxon>Cottioidei</taxon>
        <taxon>Zoarcales</taxon>
        <taxon>Zoarcidae</taxon>
        <taxon>Zoarcinae</taxon>
        <taxon>Zoarces</taxon>
    </lineage>
</organism>
<feature type="region of interest" description="Disordered" evidence="1">
    <location>
        <begin position="1"/>
        <end position="26"/>
    </location>
</feature>
<sequence>MKKGVRDERREEGKRSMKGLGLGGNGGAQGFGPCPLACWCASSSQCKGLELLLDGIFSPVASAVPTSIWRAAVCTAESQPLSDTAIKSNP</sequence>
<dbReference type="Proteomes" id="UP001488805">
    <property type="component" value="Unassembled WGS sequence"/>
</dbReference>
<proteinExistence type="predicted"/>
<reference evidence="2 3" key="1">
    <citation type="journal article" date="2024" name="Genome Biol. Evol.">
        <title>Chromosome-level genome assembly of the viviparous eelpout Zoarces viviparus.</title>
        <authorList>
            <person name="Fuhrmann N."/>
            <person name="Brasseur M.V."/>
            <person name="Bakowski C.E."/>
            <person name="Podsiadlowski L."/>
            <person name="Prost S."/>
            <person name="Krehenwinkel H."/>
            <person name="Mayer C."/>
        </authorList>
    </citation>
    <scope>NUCLEOTIDE SEQUENCE [LARGE SCALE GENOMIC DNA]</scope>
    <source>
        <strain evidence="2">NO-MEL_2022_Ind0_liver</strain>
    </source>
</reference>
<gene>
    <name evidence="2" type="ORF">VZT92_013446</name>
</gene>
<feature type="compositionally biased region" description="Basic and acidic residues" evidence="1">
    <location>
        <begin position="1"/>
        <end position="15"/>
    </location>
</feature>
<evidence type="ECO:0000313" key="2">
    <source>
        <dbReference type="EMBL" id="KAK9529346.1"/>
    </source>
</evidence>
<evidence type="ECO:0000256" key="1">
    <source>
        <dbReference type="SAM" id="MobiDB-lite"/>
    </source>
</evidence>
<evidence type="ECO:0000313" key="3">
    <source>
        <dbReference type="Proteomes" id="UP001488805"/>
    </source>
</evidence>
<dbReference type="EMBL" id="JBCEZU010000111">
    <property type="protein sequence ID" value="KAK9529346.1"/>
    <property type="molecule type" value="Genomic_DNA"/>
</dbReference>
<accession>A0AAW1F4B3</accession>
<keyword evidence="3" id="KW-1185">Reference proteome</keyword>
<comment type="caution">
    <text evidence="2">The sequence shown here is derived from an EMBL/GenBank/DDBJ whole genome shotgun (WGS) entry which is preliminary data.</text>
</comment>
<name>A0AAW1F4B3_ZOAVI</name>
<dbReference type="AlphaFoldDB" id="A0AAW1F4B3"/>